<dbReference type="PANTHER" id="PTHR42208:SF1">
    <property type="entry name" value="HEAVY METAL TRANSPORTER"/>
    <property type="match status" value="1"/>
</dbReference>
<evidence type="ECO:0000313" key="4">
    <source>
        <dbReference type="EMBL" id="KTT15181.1"/>
    </source>
</evidence>
<dbReference type="PANTHER" id="PTHR42208">
    <property type="entry name" value="HEAVY METAL TRANSPORTER-RELATED"/>
    <property type="match status" value="1"/>
</dbReference>
<proteinExistence type="predicted"/>
<feature type="transmembrane region" description="Helical" evidence="1">
    <location>
        <begin position="149"/>
        <end position="173"/>
    </location>
</feature>
<comment type="caution">
    <text evidence="4">The sequence shown here is derived from an EMBL/GenBank/DDBJ whole genome shotgun (WGS) entry which is preliminary data.</text>
</comment>
<keyword evidence="1" id="KW-1133">Transmembrane helix</keyword>
<dbReference type="Pfam" id="PF13386">
    <property type="entry name" value="DsbD_2"/>
    <property type="match status" value="1"/>
</dbReference>
<protein>
    <recommendedName>
        <fullName evidence="3">Urease accessory protein UreH-like transmembrane domain-containing protein</fullName>
    </recommendedName>
</protein>
<feature type="domain" description="Urease accessory protein UreH-like transmembrane" evidence="3">
    <location>
        <begin position="9"/>
        <end position="226"/>
    </location>
</feature>
<keyword evidence="2" id="KW-0732">Signal</keyword>
<keyword evidence="5" id="KW-1185">Reference proteome</keyword>
<keyword evidence="1" id="KW-0472">Membrane</keyword>
<feature type="transmembrane region" description="Helical" evidence="1">
    <location>
        <begin position="179"/>
        <end position="201"/>
    </location>
</feature>
<keyword evidence="1" id="KW-0812">Transmembrane</keyword>
<evidence type="ECO:0000256" key="2">
    <source>
        <dbReference type="SAM" id="SignalP"/>
    </source>
</evidence>
<dbReference type="OrthoDB" id="9155091at2"/>
<dbReference type="Proteomes" id="UP000072741">
    <property type="component" value="Unassembled WGS sequence"/>
</dbReference>
<dbReference type="InterPro" id="IPR039447">
    <property type="entry name" value="UreH-like_TM_dom"/>
</dbReference>
<evidence type="ECO:0000313" key="5">
    <source>
        <dbReference type="Proteomes" id="UP000072741"/>
    </source>
</evidence>
<gene>
    <name evidence="4" type="ORF">NS331_21485</name>
</gene>
<accession>A0A147GNC4</accession>
<name>A0A147GNC4_9BURK</name>
<feature type="transmembrane region" description="Helical" evidence="1">
    <location>
        <begin position="215"/>
        <end position="233"/>
    </location>
</feature>
<sequence>MTGSLVLSALLMGLAGTPHCVAMCGAACGGLLGMASPESAPPGGQGGAAVVSWMRPRAHAWASPLAFQLGRTAGYAAAGAGVSAVFGGLALLGSQVQALRPFWMLLQAAILGWGLVLMLAGRQPLWAARLGLAATRRLQPWAASAPRRLLLGAAWALMPCGLLYSALMLAALASNPAEGAGVMALFALGSAPGLLAAPWLWQRLRQRLDGLRRELGSRIAGALLAAVAAQALWMDLRMDIARWCA</sequence>
<feature type="signal peptide" evidence="2">
    <location>
        <begin position="1"/>
        <end position="22"/>
    </location>
</feature>
<organism evidence="4 5">
    <name type="scientific">Pseudacidovorax intermedius</name>
    <dbReference type="NCBI Taxonomy" id="433924"/>
    <lineage>
        <taxon>Bacteria</taxon>
        <taxon>Pseudomonadati</taxon>
        <taxon>Pseudomonadota</taxon>
        <taxon>Betaproteobacteria</taxon>
        <taxon>Burkholderiales</taxon>
        <taxon>Comamonadaceae</taxon>
        <taxon>Pseudacidovorax</taxon>
    </lineage>
</organism>
<evidence type="ECO:0000256" key="1">
    <source>
        <dbReference type="SAM" id="Phobius"/>
    </source>
</evidence>
<dbReference type="AlphaFoldDB" id="A0A147GNC4"/>
<dbReference type="EMBL" id="LDSL01000151">
    <property type="protein sequence ID" value="KTT15181.1"/>
    <property type="molecule type" value="Genomic_DNA"/>
</dbReference>
<evidence type="ECO:0000259" key="3">
    <source>
        <dbReference type="Pfam" id="PF13386"/>
    </source>
</evidence>
<dbReference type="RefSeq" id="WP_058643974.1">
    <property type="nucleotide sequence ID" value="NZ_LDSL01000151.1"/>
</dbReference>
<feature type="transmembrane region" description="Helical" evidence="1">
    <location>
        <begin position="102"/>
        <end position="120"/>
    </location>
</feature>
<reference evidence="4 5" key="1">
    <citation type="journal article" date="2016" name="Front. Microbiol.">
        <title>Genomic Resource of Rice Seed Associated Bacteria.</title>
        <authorList>
            <person name="Midha S."/>
            <person name="Bansal K."/>
            <person name="Sharma S."/>
            <person name="Kumar N."/>
            <person name="Patil P.P."/>
            <person name="Chaudhry V."/>
            <person name="Patil P.B."/>
        </authorList>
    </citation>
    <scope>NUCLEOTIDE SEQUENCE [LARGE SCALE GENOMIC DNA]</scope>
    <source>
        <strain evidence="4 5">NS331</strain>
    </source>
</reference>
<feature type="chain" id="PRO_5007546502" description="Urease accessory protein UreH-like transmembrane domain-containing protein" evidence="2">
    <location>
        <begin position="23"/>
        <end position="245"/>
    </location>
</feature>